<comment type="caution">
    <text evidence="1">The sequence shown here is derived from an EMBL/GenBank/DDBJ whole genome shotgun (WGS) entry which is preliminary data.</text>
</comment>
<dbReference type="EMBL" id="MAEL01000004">
    <property type="protein sequence ID" value="KAF1305999.1"/>
    <property type="molecule type" value="Genomic_DNA"/>
</dbReference>
<dbReference type="Gene3D" id="3.40.50.150">
    <property type="entry name" value="Vaccinia Virus protein VP39"/>
    <property type="match status" value="1"/>
</dbReference>
<evidence type="ECO:0008006" key="3">
    <source>
        <dbReference type="Google" id="ProtNLM"/>
    </source>
</evidence>
<protein>
    <recommendedName>
        <fullName evidence="3">Methyltransferase domain-containing protein</fullName>
    </recommendedName>
</protein>
<dbReference type="RefSeq" id="WP_161900899.1">
    <property type="nucleotide sequence ID" value="NZ_MAEL01000004.1"/>
</dbReference>
<reference evidence="1 2" key="1">
    <citation type="submission" date="2016-06" db="EMBL/GenBank/DDBJ databases">
        <title>Four novel species of enterococci isolated from chicken manure.</title>
        <authorList>
            <person name="Van Tyne D."/>
        </authorList>
    </citation>
    <scope>NUCLEOTIDE SEQUENCE [LARGE SCALE GENOMIC DNA]</scope>
    <source>
        <strain evidence="1 2">CU12B</strain>
    </source>
</reference>
<proteinExistence type="predicted"/>
<keyword evidence="2" id="KW-1185">Reference proteome</keyword>
<dbReference type="InterPro" id="IPR029063">
    <property type="entry name" value="SAM-dependent_MTases_sf"/>
</dbReference>
<accession>A0ABQ6Z2H8</accession>
<organism evidence="1 2">
    <name type="scientific">Candidatus Enterococcus willemsii</name>
    <dbReference type="NCBI Taxonomy" id="1857215"/>
    <lineage>
        <taxon>Bacteria</taxon>
        <taxon>Bacillati</taxon>
        <taxon>Bacillota</taxon>
        <taxon>Bacilli</taxon>
        <taxon>Lactobacillales</taxon>
        <taxon>Enterococcaceae</taxon>
        <taxon>Enterococcus</taxon>
    </lineage>
</organism>
<name>A0ABQ6Z2H8_9ENTE</name>
<dbReference type="Proteomes" id="UP000782705">
    <property type="component" value="Unassembled WGS sequence"/>
</dbReference>
<evidence type="ECO:0000313" key="2">
    <source>
        <dbReference type="Proteomes" id="UP000782705"/>
    </source>
</evidence>
<dbReference type="SUPFAM" id="SSF53335">
    <property type="entry name" value="S-adenosyl-L-methionine-dependent methyltransferases"/>
    <property type="match status" value="1"/>
</dbReference>
<gene>
    <name evidence="1" type="ORF">BAU17_03270</name>
</gene>
<sequence>MNEEIQFWNEFAEEYAEIQSESQVTIAKDVATFLVEKEILPTNTFVDLAGGCGRYVAEVIPFTQTYLLVDFSKEMLHIAAKQHSFRQLHLLEMAQKEFFEQTQNEQYDVVFTAMNPALDSKEELNELLRITRKTACILRMIKEQDELFSPYEENRDTLMSKYKEWLGVPFEVQRFQYFTEEVISKSFFKDYFEMDISENELEKMVAKHFKTDERLNRTEIVFELLIITKERK</sequence>
<evidence type="ECO:0000313" key="1">
    <source>
        <dbReference type="EMBL" id="KAF1305999.1"/>
    </source>
</evidence>